<evidence type="ECO:0000256" key="6">
    <source>
        <dbReference type="ARBA" id="ARBA00022438"/>
    </source>
</evidence>
<evidence type="ECO:0000313" key="15">
    <source>
        <dbReference type="EMBL" id="POS00851.1"/>
    </source>
</evidence>
<evidence type="ECO:0000256" key="2">
    <source>
        <dbReference type="ARBA" id="ARBA00001947"/>
    </source>
</evidence>
<dbReference type="RefSeq" id="WP_103726937.1">
    <property type="nucleotide sequence ID" value="NZ_PQNY01000019.1"/>
</dbReference>
<dbReference type="Pfam" id="PF01433">
    <property type="entry name" value="Peptidase_M1"/>
    <property type="match status" value="1"/>
</dbReference>
<dbReference type="PRINTS" id="PR00756">
    <property type="entry name" value="ALADIPTASE"/>
</dbReference>
<keyword evidence="16" id="KW-1185">Reference proteome</keyword>
<dbReference type="Gene3D" id="1.10.390.10">
    <property type="entry name" value="Neutral Protease Domain 2"/>
    <property type="match status" value="1"/>
</dbReference>
<keyword evidence="12" id="KW-0732">Signal</keyword>
<comment type="similarity">
    <text evidence="3">Belongs to the peptidase M1 family.</text>
</comment>
<evidence type="ECO:0000256" key="11">
    <source>
        <dbReference type="ARBA" id="ARBA00023049"/>
    </source>
</evidence>
<dbReference type="EC" id="3.4.11.2" evidence="4"/>
<sequence>MKFLGVIFLSFFFGITLAQPNKKVDFLTLHAQVTPNFETKSITGNCTFTFDVKQPVDTIKIDAKNMDFYSLYLNEKSVQFQNNKKQLVLYEGFAIGRNILKFTYEATPKQALYFVGNNENFQIWTQGQGKYTSHWLPSFDDVNEKLIFSTDVVCRTDYTALSNGVLQSKTLNSKGSHYTWSYAMTKPMSSYLVMLAIGKYDKKEGISKNKIPLEWYIEPIDSSKFETTYCYSQKMFDYLNKKIGVKYPWQVYRQVPVRDFVYAGMENTTATIFAREYVVDNMGYNDQNYINVNAHELAHQWFGDLITATEGKHHWLQEGFATYYALMAEKNIFGEDHYYSSLYNNWLKIRTASSRDTIPILNEKASSLSFYQKGAWALHALKEDIGERKFDKAVKKYLKKYAFQNVKTDDFLNEIKKVAPRYDVLSFQKKWLENGKFDSIYNPYLKKWKQYKYLEMVRASSTWQNNQKDSLYIALLQDKNIHAVVKQAILSKFINTNFTEKEKFLRAAFTDKNILVQKAIVRAISNYPLDFQPIIDSLFENSSYDIKKDMLNNIIMSDEQKKQKLATSEIYSHKDSMLRVTWLRLALQLHYKPEQTLEFNKELNELTSANHDIYTRLSAFWSLNLLAPENKEALANLFLATQHYNWQLNGDVRQLVRSYFQNEAQRNIVLEFQKTASPEVQEIIQKYYENWLSKSKK</sequence>
<reference evidence="15 16" key="1">
    <citation type="submission" date="2018-01" db="EMBL/GenBank/DDBJ databases">
        <title>Genomic Encyclopedia of Type Strains, Phase I: the one thousand microbial genomes (KMG-I) project.</title>
        <authorList>
            <person name="Goeker M."/>
        </authorList>
    </citation>
    <scope>NUCLEOTIDE SEQUENCE [LARGE SCALE GENOMIC DNA]</scope>
    <source>
        <strain evidence="15 16">DSM 17960</strain>
    </source>
</reference>
<dbReference type="GO" id="GO:0008270">
    <property type="term" value="F:zinc ion binding"/>
    <property type="evidence" value="ECO:0007669"/>
    <property type="project" value="InterPro"/>
</dbReference>
<keyword evidence="9" id="KW-0378">Hydrolase</keyword>
<keyword evidence="11" id="KW-0482">Metalloprotease</keyword>
<dbReference type="GO" id="GO:0016020">
    <property type="term" value="C:membrane"/>
    <property type="evidence" value="ECO:0007669"/>
    <property type="project" value="TreeGrafter"/>
</dbReference>
<keyword evidence="10" id="KW-0862">Zinc</keyword>
<gene>
    <name evidence="15" type="ORF">Q361_1199</name>
</gene>
<dbReference type="InterPro" id="IPR001930">
    <property type="entry name" value="Peptidase_M1"/>
</dbReference>
<dbReference type="InterPro" id="IPR027268">
    <property type="entry name" value="Peptidase_M4/M1_CTD_sf"/>
</dbReference>
<keyword evidence="6 15" id="KW-0031">Aminopeptidase</keyword>
<dbReference type="GO" id="GO:0006508">
    <property type="term" value="P:proteolysis"/>
    <property type="evidence" value="ECO:0007669"/>
    <property type="project" value="UniProtKB-KW"/>
</dbReference>
<dbReference type="InterPro" id="IPR050344">
    <property type="entry name" value="Peptidase_M1_aminopeptidases"/>
</dbReference>
<dbReference type="InterPro" id="IPR045357">
    <property type="entry name" value="Aminopeptidase_N-like_N"/>
</dbReference>
<dbReference type="CDD" id="cd09603">
    <property type="entry name" value="M1_APN_like"/>
    <property type="match status" value="1"/>
</dbReference>
<evidence type="ECO:0000256" key="5">
    <source>
        <dbReference type="ARBA" id="ARBA00015611"/>
    </source>
</evidence>
<dbReference type="InterPro" id="IPR042097">
    <property type="entry name" value="Aminopeptidase_N-like_N_sf"/>
</dbReference>
<dbReference type="PANTHER" id="PTHR11533">
    <property type="entry name" value="PROTEASE M1 ZINC METALLOPROTEASE"/>
    <property type="match status" value="1"/>
</dbReference>
<accession>A0A2S4N583</accession>
<evidence type="ECO:0000256" key="4">
    <source>
        <dbReference type="ARBA" id="ARBA00012564"/>
    </source>
</evidence>
<comment type="caution">
    <text evidence="15">The sequence shown here is derived from an EMBL/GenBank/DDBJ whole genome shotgun (WGS) entry which is preliminary data.</text>
</comment>
<dbReference type="PANTHER" id="PTHR11533:SF174">
    <property type="entry name" value="PUROMYCIN-SENSITIVE AMINOPEPTIDASE-RELATED"/>
    <property type="match status" value="1"/>
</dbReference>
<evidence type="ECO:0000313" key="16">
    <source>
        <dbReference type="Proteomes" id="UP000237056"/>
    </source>
</evidence>
<dbReference type="GO" id="GO:0070006">
    <property type="term" value="F:metalloaminopeptidase activity"/>
    <property type="evidence" value="ECO:0007669"/>
    <property type="project" value="TreeGrafter"/>
</dbReference>
<evidence type="ECO:0000256" key="7">
    <source>
        <dbReference type="ARBA" id="ARBA00022670"/>
    </source>
</evidence>
<dbReference type="GO" id="GO:0043171">
    <property type="term" value="P:peptide catabolic process"/>
    <property type="evidence" value="ECO:0007669"/>
    <property type="project" value="TreeGrafter"/>
</dbReference>
<dbReference type="Proteomes" id="UP000237056">
    <property type="component" value="Unassembled WGS sequence"/>
</dbReference>
<dbReference type="SUPFAM" id="SSF63737">
    <property type="entry name" value="Leukotriene A4 hydrolase N-terminal domain"/>
    <property type="match status" value="1"/>
</dbReference>
<comment type="cofactor">
    <cofactor evidence="2">
        <name>Zn(2+)</name>
        <dbReference type="ChEBI" id="CHEBI:29105"/>
    </cofactor>
</comment>
<dbReference type="InterPro" id="IPR014782">
    <property type="entry name" value="Peptidase_M1_dom"/>
</dbReference>
<name>A0A2S4N583_9FLAO</name>
<dbReference type="GO" id="GO:0016285">
    <property type="term" value="F:alanyl aminopeptidase activity"/>
    <property type="evidence" value="ECO:0007669"/>
    <property type="project" value="UniProtKB-EC"/>
</dbReference>
<protein>
    <recommendedName>
        <fullName evidence="5">Aminopeptidase N</fullName>
        <ecNumber evidence="4">3.4.11.2</ecNumber>
    </recommendedName>
</protein>
<comment type="catalytic activity">
    <reaction evidence="1">
        <text>Release of an N-terminal amino acid, Xaa-|-Yaa- from a peptide, amide or arylamide. Xaa is preferably Ala, but may be most amino acids including Pro (slow action). When a terminal hydrophobic residue is followed by a prolyl residue, the two may be released as an intact Xaa-Pro dipeptide.</text>
        <dbReference type="EC" id="3.4.11.2"/>
    </reaction>
</comment>
<dbReference type="GO" id="GO:0005737">
    <property type="term" value="C:cytoplasm"/>
    <property type="evidence" value="ECO:0007669"/>
    <property type="project" value="TreeGrafter"/>
</dbReference>
<evidence type="ECO:0000259" key="13">
    <source>
        <dbReference type="Pfam" id="PF01433"/>
    </source>
</evidence>
<feature type="domain" description="Peptidase M1 membrane alanine aminopeptidase" evidence="13">
    <location>
        <begin position="232"/>
        <end position="431"/>
    </location>
</feature>
<dbReference type="GO" id="GO:0005615">
    <property type="term" value="C:extracellular space"/>
    <property type="evidence" value="ECO:0007669"/>
    <property type="project" value="TreeGrafter"/>
</dbReference>
<feature type="chain" id="PRO_5015577528" description="Aminopeptidase N" evidence="12">
    <location>
        <begin position="19"/>
        <end position="697"/>
    </location>
</feature>
<dbReference type="OrthoDB" id="100605at2"/>
<feature type="signal peptide" evidence="12">
    <location>
        <begin position="1"/>
        <end position="18"/>
    </location>
</feature>
<dbReference type="GO" id="GO:0042277">
    <property type="term" value="F:peptide binding"/>
    <property type="evidence" value="ECO:0007669"/>
    <property type="project" value="TreeGrafter"/>
</dbReference>
<dbReference type="EMBL" id="PQNY01000019">
    <property type="protein sequence ID" value="POS00851.1"/>
    <property type="molecule type" value="Genomic_DNA"/>
</dbReference>
<dbReference type="Pfam" id="PF17900">
    <property type="entry name" value="Peptidase_M1_N"/>
    <property type="match status" value="1"/>
</dbReference>
<feature type="domain" description="Aminopeptidase N-like N-terminal" evidence="14">
    <location>
        <begin position="32"/>
        <end position="192"/>
    </location>
</feature>
<evidence type="ECO:0000259" key="14">
    <source>
        <dbReference type="Pfam" id="PF17900"/>
    </source>
</evidence>
<evidence type="ECO:0000256" key="3">
    <source>
        <dbReference type="ARBA" id="ARBA00010136"/>
    </source>
</evidence>
<evidence type="ECO:0000256" key="8">
    <source>
        <dbReference type="ARBA" id="ARBA00022723"/>
    </source>
</evidence>
<evidence type="ECO:0000256" key="10">
    <source>
        <dbReference type="ARBA" id="ARBA00022833"/>
    </source>
</evidence>
<dbReference type="Gene3D" id="2.60.40.1730">
    <property type="entry name" value="tricorn interacting facor f3 domain"/>
    <property type="match status" value="1"/>
</dbReference>
<organism evidence="15 16">
    <name type="scientific">Flavobacterium croceum DSM 17960</name>
    <dbReference type="NCBI Taxonomy" id="1121886"/>
    <lineage>
        <taxon>Bacteria</taxon>
        <taxon>Pseudomonadati</taxon>
        <taxon>Bacteroidota</taxon>
        <taxon>Flavobacteriia</taxon>
        <taxon>Flavobacteriales</taxon>
        <taxon>Flavobacteriaceae</taxon>
        <taxon>Flavobacterium</taxon>
    </lineage>
</organism>
<dbReference type="SUPFAM" id="SSF55486">
    <property type="entry name" value="Metalloproteases ('zincins'), catalytic domain"/>
    <property type="match status" value="1"/>
</dbReference>
<evidence type="ECO:0000256" key="12">
    <source>
        <dbReference type="SAM" id="SignalP"/>
    </source>
</evidence>
<evidence type="ECO:0000256" key="9">
    <source>
        <dbReference type="ARBA" id="ARBA00022801"/>
    </source>
</evidence>
<keyword evidence="7" id="KW-0645">Protease</keyword>
<dbReference type="AlphaFoldDB" id="A0A2S4N583"/>
<proteinExistence type="inferred from homology"/>
<evidence type="ECO:0000256" key="1">
    <source>
        <dbReference type="ARBA" id="ARBA00000098"/>
    </source>
</evidence>
<keyword evidence="8" id="KW-0479">Metal-binding</keyword>